<feature type="region of interest" description="Disordered" evidence="1">
    <location>
        <begin position="123"/>
        <end position="150"/>
    </location>
</feature>
<evidence type="ECO:0000313" key="3">
    <source>
        <dbReference type="EMBL" id="KAG5485225.1"/>
    </source>
</evidence>
<sequence>MSSSASPSLTAGGATLEGLHGVESAAMSSSSPTSSSSSASSSQWWQRLYSAHTFTEGLRVVFEVVPLWVPVAGVITTAGTYYITFRVRLFLAQWRIAERRRAERKYELLDNLRGMTTVPVGAVHALGDDDDDDDDDDEEEEDETAVSRRDVDEFRSSLGIRLPRDEDLMAIVERMLMSDTLPDGWVLYRTSAGIVRFMNLNTQELFFFPPNKRKEKALIESELKKRNREAMESRYNFSYEDEGMNSSSLSSSRADPQNFGPSHRSARDGGGPAGSSSSPIDFDDGTSAEDLDDGFSSTFRRVFNYFLEREQKKIEQGVALARSSREGSVLGGPSAGSSSGAASGGASGQGNGSGSGGGSAAVGGGHDGASASHRATASMTYRVVSSSTIHGGRVGSN</sequence>
<evidence type="ECO:0000259" key="2">
    <source>
        <dbReference type="PROSITE" id="PS50020"/>
    </source>
</evidence>
<proteinExistence type="predicted"/>
<dbReference type="OrthoDB" id="278124at2759"/>
<name>A0A836KWA8_LEIEN</name>
<dbReference type="KEGG" id="lenr:94173758"/>
<feature type="region of interest" description="Disordered" evidence="1">
    <location>
        <begin position="236"/>
        <end position="293"/>
    </location>
</feature>
<dbReference type="EMBL" id="JAFHKP010000007">
    <property type="protein sequence ID" value="KAG5485225.1"/>
    <property type="molecule type" value="Genomic_DNA"/>
</dbReference>
<dbReference type="GeneID" id="94173758"/>
<feature type="compositionally biased region" description="Polar residues" evidence="1">
    <location>
        <begin position="244"/>
        <end position="255"/>
    </location>
</feature>
<dbReference type="Proteomes" id="UP000674179">
    <property type="component" value="Chromosome 7"/>
</dbReference>
<reference evidence="3 4" key="1">
    <citation type="submission" date="2021-02" db="EMBL/GenBank/DDBJ databases">
        <title>Leishmania (Mundinia) enrietti genome sequencing and assembly.</title>
        <authorList>
            <person name="Almutairi H."/>
            <person name="Gatherer D."/>
        </authorList>
    </citation>
    <scope>NUCLEOTIDE SEQUENCE [LARGE SCALE GENOMIC DNA]</scope>
    <source>
        <strain evidence="3">CUR178</strain>
    </source>
</reference>
<dbReference type="PROSITE" id="PS50020">
    <property type="entry name" value="WW_DOMAIN_2"/>
    <property type="match status" value="1"/>
</dbReference>
<dbReference type="RefSeq" id="XP_067695489.1">
    <property type="nucleotide sequence ID" value="XM_067838248.1"/>
</dbReference>
<feature type="region of interest" description="Disordered" evidence="1">
    <location>
        <begin position="325"/>
        <end position="376"/>
    </location>
</feature>
<protein>
    <recommendedName>
        <fullName evidence="2">WW domain-containing protein</fullName>
    </recommendedName>
</protein>
<feature type="compositionally biased region" description="Acidic residues" evidence="1">
    <location>
        <begin position="281"/>
        <end position="293"/>
    </location>
</feature>
<feature type="compositionally biased region" description="Gly residues" evidence="1">
    <location>
        <begin position="342"/>
        <end position="367"/>
    </location>
</feature>
<dbReference type="InterPro" id="IPR001202">
    <property type="entry name" value="WW_dom"/>
</dbReference>
<keyword evidence="4" id="KW-1185">Reference proteome</keyword>
<comment type="caution">
    <text evidence="3">The sequence shown here is derived from an EMBL/GenBank/DDBJ whole genome shotgun (WGS) entry which is preliminary data.</text>
</comment>
<feature type="domain" description="WW" evidence="2">
    <location>
        <begin position="179"/>
        <end position="212"/>
    </location>
</feature>
<feature type="compositionally biased region" description="Acidic residues" evidence="1">
    <location>
        <begin position="128"/>
        <end position="144"/>
    </location>
</feature>
<evidence type="ECO:0000313" key="4">
    <source>
        <dbReference type="Proteomes" id="UP000674179"/>
    </source>
</evidence>
<accession>A0A836KWA8</accession>
<evidence type="ECO:0000256" key="1">
    <source>
        <dbReference type="SAM" id="MobiDB-lite"/>
    </source>
</evidence>
<dbReference type="AlphaFoldDB" id="A0A836KWA8"/>
<organism evidence="3 4">
    <name type="scientific">Leishmania enriettii</name>
    <dbReference type="NCBI Taxonomy" id="5663"/>
    <lineage>
        <taxon>Eukaryota</taxon>
        <taxon>Discoba</taxon>
        <taxon>Euglenozoa</taxon>
        <taxon>Kinetoplastea</taxon>
        <taxon>Metakinetoplastina</taxon>
        <taxon>Trypanosomatida</taxon>
        <taxon>Trypanosomatidae</taxon>
        <taxon>Leishmaniinae</taxon>
        <taxon>Leishmania</taxon>
    </lineage>
</organism>
<gene>
    <name evidence="3" type="ORF">CUR178_06585</name>
</gene>